<dbReference type="Pfam" id="PF07729">
    <property type="entry name" value="FCD"/>
    <property type="match status" value="1"/>
</dbReference>
<keyword evidence="3" id="KW-0804">Transcription</keyword>
<dbReference type="Pfam" id="PF00392">
    <property type="entry name" value="GntR"/>
    <property type="match status" value="1"/>
</dbReference>
<dbReference type="InterPro" id="IPR000524">
    <property type="entry name" value="Tscrpt_reg_HTH_GntR"/>
</dbReference>
<comment type="caution">
    <text evidence="5">The sequence shown here is derived from an EMBL/GenBank/DDBJ whole genome shotgun (WGS) entry which is preliminary data.</text>
</comment>
<dbReference type="InterPro" id="IPR036390">
    <property type="entry name" value="WH_DNA-bd_sf"/>
</dbReference>
<dbReference type="EMBL" id="BSTK01000011">
    <property type="protein sequence ID" value="GLY88864.1"/>
    <property type="molecule type" value="Genomic_DNA"/>
</dbReference>
<dbReference type="PRINTS" id="PR00035">
    <property type="entry name" value="HTHGNTR"/>
</dbReference>
<accession>A0A9W6S7L7</accession>
<dbReference type="GO" id="GO:0003700">
    <property type="term" value="F:DNA-binding transcription factor activity"/>
    <property type="evidence" value="ECO:0007669"/>
    <property type="project" value="InterPro"/>
</dbReference>
<dbReference type="SMART" id="SM00895">
    <property type="entry name" value="FCD"/>
    <property type="match status" value="1"/>
</dbReference>
<dbReference type="SUPFAM" id="SSF48008">
    <property type="entry name" value="GntR ligand-binding domain-like"/>
    <property type="match status" value="1"/>
</dbReference>
<evidence type="ECO:0000313" key="6">
    <source>
        <dbReference type="Proteomes" id="UP001165074"/>
    </source>
</evidence>
<dbReference type="Gene3D" id="1.10.10.10">
    <property type="entry name" value="Winged helix-like DNA-binding domain superfamily/Winged helix DNA-binding domain"/>
    <property type="match status" value="1"/>
</dbReference>
<dbReference type="RefSeq" id="WP_285578768.1">
    <property type="nucleotide sequence ID" value="NZ_BSTK01000011.1"/>
</dbReference>
<reference evidence="5" key="1">
    <citation type="submission" date="2023-03" db="EMBL/GenBank/DDBJ databases">
        <title>Actinoallomurus iriomotensis NBRC 103684.</title>
        <authorList>
            <person name="Ichikawa N."/>
            <person name="Sato H."/>
            <person name="Tonouchi N."/>
        </authorList>
    </citation>
    <scope>NUCLEOTIDE SEQUENCE</scope>
    <source>
        <strain evidence="5">NBRC 103684</strain>
    </source>
</reference>
<dbReference type="InterPro" id="IPR008920">
    <property type="entry name" value="TF_FadR/GntR_C"/>
</dbReference>
<dbReference type="CDD" id="cd07377">
    <property type="entry name" value="WHTH_GntR"/>
    <property type="match status" value="1"/>
</dbReference>
<dbReference type="SMART" id="SM00345">
    <property type="entry name" value="HTH_GNTR"/>
    <property type="match status" value="1"/>
</dbReference>
<dbReference type="InterPro" id="IPR011711">
    <property type="entry name" value="GntR_C"/>
</dbReference>
<feature type="domain" description="HTH gntR-type" evidence="4">
    <location>
        <begin position="2"/>
        <end position="69"/>
    </location>
</feature>
<dbReference type="InterPro" id="IPR036388">
    <property type="entry name" value="WH-like_DNA-bd_sf"/>
</dbReference>
<evidence type="ECO:0000256" key="2">
    <source>
        <dbReference type="ARBA" id="ARBA00023125"/>
    </source>
</evidence>
<dbReference type="GO" id="GO:0003677">
    <property type="term" value="F:DNA binding"/>
    <property type="evidence" value="ECO:0007669"/>
    <property type="project" value="UniProtKB-KW"/>
</dbReference>
<protein>
    <submittedName>
        <fullName evidence="5">GntR family transcriptional regulator</fullName>
    </submittedName>
</protein>
<organism evidence="5 6">
    <name type="scientific">Actinoallomurus iriomotensis</name>
    <dbReference type="NCBI Taxonomy" id="478107"/>
    <lineage>
        <taxon>Bacteria</taxon>
        <taxon>Bacillati</taxon>
        <taxon>Actinomycetota</taxon>
        <taxon>Actinomycetes</taxon>
        <taxon>Streptosporangiales</taxon>
        <taxon>Thermomonosporaceae</taxon>
        <taxon>Actinoallomurus</taxon>
    </lineage>
</organism>
<keyword evidence="6" id="KW-1185">Reference proteome</keyword>
<gene>
    <name evidence="5" type="ORF">Airi02_067930</name>
</gene>
<evidence type="ECO:0000313" key="5">
    <source>
        <dbReference type="EMBL" id="GLY88864.1"/>
    </source>
</evidence>
<dbReference type="PANTHER" id="PTHR43537">
    <property type="entry name" value="TRANSCRIPTIONAL REGULATOR, GNTR FAMILY"/>
    <property type="match status" value="1"/>
</dbReference>
<keyword evidence="2" id="KW-0238">DNA-binding</keyword>
<dbReference type="PANTHER" id="PTHR43537:SF24">
    <property type="entry name" value="GLUCONATE OPERON TRANSCRIPTIONAL REPRESSOR"/>
    <property type="match status" value="1"/>
</dbReference>
<sequence>MAKASESAYEAIRAAILSGDFARGERLREEALATLAGVSRTPVREALRRLDAEGIVEFIPNRGARVPAWSRQELNELYELRAMLEGYGARLAASRVTPDELEELSDLAHRMESLSREGSAAADEMTVLNGRFHQAIVQASRNTQLDSLVRGMMDVPLITRTFERYSPGRMQASCAHHHELVEALRAGDPVWAESVMRNHIIAARSTVLTSMAREDVGANPA</sequence>
<dbReference type="Proteomes" id="UP001165074">
    <property type="component" value="Unassembled WGS sequence"/>
</dbReference>
<evidence type="ECO:0000256" key="3">
    <source>
        <dbReference type="ARBA" id="ARBA00023163"/>
    </source>
</evidence>
<proteinExistence type="predicted"/>
<evidence type="ECO:0000259" key="4">
    <source>
        <dbReference type="PROSITE" id="PS50949"/>
    </source>
</evidence>
<dbReference type="Gene3D" id="1.20.120.530">
    <property type="entry name" value="GntR ligand-binding domain-like"/>
    <property type="match status" value="1"/>
</dbReference>
<name>A0A9W6S7L7_9ACTN</name>
<keyword evidence="1" id="KW-0805">Transcription regulation</keyword>
<dbReference type="AlphaFoldDB" id="A0A9W6S7L7"/>
<dbReference type="SUPFAM" id="SSF46785">
    <property type="entry name" value="Winged helix' DNA-binding domain"/>
    <property type="match status" value="1"/>
</dbReference>
<dbReference type="PROSITE" id="PS50949">
    <property type="entry name" value="HTH_GNTR"/>
    <property type="match status" value="1"/>
</dbReference>
<evidence type="ECO:0000256" key="1">
    <source>
        <dbReference type="ARBA" id="ARBA00023015"/>
    </source>
</evidence>